<sequence length="113" mass="12573">MSSRMPGVVNAGTVGLPQIASWGHLEVSCVRSVPTMFRGRYLDRHTSLHLTGTMRRVRVAHLSRRGFVGSYLRSRRDCSPGLPLAVSTERFIRRHHSAYSSRACIPPSRATLA</sequence>
<evidence type="ECO:0000313" key="1">
    <source>
        <dbReference type="EMBL" id="TEB08740.1"/>
    </source>
</evidence>
<accession>A0A4Y7RJ25</accession>
<proteinExistence type="predicted"/>
<organism evidence="1 2">
    <name type="scientific">Coprinellus micaceus</name>
    <name type="common">Glistening ink-cap mushroom</name>
    <name type="synonym">Coprinus micaceus</name>
    <dbReference type="NCBI Taxonomy" id="71717"/>
    <lineage>
        <taxon>Eukaryota</taxon>
        <taxon>Fungi</taxon>
        <taxon>Dikarya</taxon>
        <taxon>Basidiomycota</taxon>
        <taxon>Agaricomycotina</taxon>
        <taxon>Agaricomycetes</taxon>
        <taxon>Agaricomycetidae</taxon>
        <taxon>Agaricales</taxon>
        <taxon>Agaricineae</taxon>
        <taxon>Psathyrellaceae</taxon>
        <taxon>Coprinellus</taxon>
    </lineage>
</organism>
<comment type="caution">
    <text evidence="1">The sequence shown here is derived from an EMBL/GenBank/DDBJ whole genome shotgun (WGS) entry which is preliminary data.</text>
</comment>
<reference evidence="1 2" key="1">
    <citation type="journal article" date="2019" name="Nat. Ecol. Evol.">
        <title>Megaphylogeny resolves global patterns of mushroom evolution.</title>
        <authorList>
            <person name="Varga T."/>
            <person name="Krizsan K."/>
            <person name="Foldi C."/>
            <person name="Dima B."/>
            <person name="Sanchez-Garcia M."/>
            <person name="Sanchez-Ramirez S."/>
            <person name="Szollosi G.J."/>
            <person name="Szarkandi J.G."/>
            <person name="Papp V."/>
            <person name="Albert L."/>
            <person name="Andreopoulos W."/>
            <person name="Angelini C."/>
            <person name="Antonin V."/>
            <person name="Barry K.W."/>
            <person name="Bougher N.L."/>
            <person name="Buchanan P."/>
            <person name="Buyck B."/>
            <person name="Bense V."/>
            <person name="Catcheside P."/>
            <person name="Chovatia M."/>
            <person name="Cooper J."/>
            <person name="Damon W."/>
            <person name="Desjardin D."/>
            <person name="Finy P."/>
            <person name="Geml J."/>
            <person name="Haridas S."/>
            <person name="Hughes K."/>
            <person name="Justo A."/>
            <person name="Karasinski D."/>
            <person name="Kautmanova I."/>
            <person name="Kiss B."/>
            <person name="Kocsube S."/>
            <person name="Kotiranta H."/>
            <person name="LaButti K.M."/>
            <person name="Lechner B.E."/>
            <person name="Liimatainen K."/>
            <person name="Lipzen A."/>
            <person name="Lukacs Z."/>
            <person name="Mihaltcheva S."/>
            <person name="Morgado L.N."/>
            <person name="Niskanen T."/>
            <person name="Noordeloos M.E."/>
            <person name="Ohm R.A."/>
            <person name="Ortiz-Santana B."/>
            <person name="Ovrebo C."/>
            <person name="Racz N."/>
            <person name="Riley R."/>
            <person name="Savchenko A."/>
            <person name="Shiryaev A."/>
            <person name="Soop K."/>
            <person name="Spirin V."/>
            <person name="Szebenyi C."/>
            <person name="Tomsovsky M."/>
            <person name="Tulloss R.E."/>
            <person name="Uehling J."/>
            <person name="Grigoriev I.V."/>
            <person name="Vagvolgyi C."/>
            <person name="Papp T."/>
            <person name="Martin F.M."/>
            <person name="Miettinen O."/>
            <person name="Hibbett D.S."/>
            <person name="Nagy L.G."/>
        </authorList>
    </citation>
    <scope>NUCLEOTIDE SEQUENCE [LARGE SCALE GENOMIC DNA]</scope>
    <source>
        <strain evidence="1 2">FP101781</strain>
    </source>
</reference>
<gene>
    <name evidence="1" type="ORF">FA13DRAFT_1146050</name>
</gene>
<dbReference type="AlphaFoldDB" id="A0A4Y7RJ25"/>
<keyword evidence="2" id="KW-1185">Reference proteome</keyword>
<dbReference type="EMBL" id="QPFP01000545">
    <property type="protein sequence ID" value="TEB08740.1"/>
    <property type="molecule type" value="Genomic_DNA"/>
</dbReference>
<protein>
    <submittedName>
        <fullName evidence="1">Uncharacterized protein</fullName>
    </submittedName>
</protein>
<dbReference type="Proteomes" id="UP000298030">
    <property type="component" value="Unassembled WGS sequence"/>
</dbReference>
<evidence type="ECO:0000313" key="2">
    <source>
        <dbReference type="Proteomes" id="UP000298030"/>
    </source>
</evidence>
<name>A0A4Y7RJ25_COPMI</name>